<name>K9VVP7_9CYAN</name>
<sequence length="472" mass="55091">MKLKIQVVIESDNGDREIIQEITQIERGILQPENLGLSLVEAKTLLNKVQRTLVQQQVTEYEKQHDSCQHCENKLLRKDKRIVVYRTLFGKLKLQCNRLFQCTCQEQSTRTFKPLGKLLKERISPELLYLESKFVSLMSYGLSVKLLEELLPIEGEISVTTVRNKLHVCAQRLESELGEEKRVYIEGTQRDWDNLPRPELPLVVGVDGGYVRFYDKKSSTKGNFEIIVGKSIKSDNTSKRFGGVYSYDTKPQRRIFEVLKSQGMQMNQQVTFLSDGDEKLRDLMFGLNPNTEYLLDWFHITMRLTVINQMAKGINKKDTELNTDIPKDLERIKWYLWHGNVFRALQLLKDFVDDLEVEVFNGNAQREVKKLLKMVQEFETYIFNNGACIPNYGERWHNDEAIATGFVESTVNQVISKRFVKKQQMRWTPKGAHLLLQMRMLVLNGELRRQFEQWYSGLRLDNEPNLQIPNSV</sequence>
<dbReference type="eggNOG" id="COG3464">
    <property type="taxonomic scope" value="Bacteria"/>
</dbReference>
<reference evidence="1 2" key="1">
    <citation type="submission" date="2012-06" db="EMBL/GenBank/DDBJ databases">
        <title>Finished chromosome of genome of Crinalium epipsammum PCC 9333.</title>
        <authorList>
            <consortium name="US DOE Joint Genome Institute"/>
            <person name="Gugger M."/>
            <person name="Coursin T."/>
            <person name="Rippka R."/>
            <person name="Tandeau De Marsac N."/>
            <person name="Huntemann M."/>
            <person name="Wei C.-L."/>
            <person name="Han J."/>
            <person name="Detter J.C."/>
            <person name="Han C."/>
            <person name="Tapia R."/>
            <person name="Davenport K."/>
            <person name="Daligault H."/>
            <person name="Erkkila T."/>
            <person name="Gu W."/>
            <person name="Munk A.C.C."/>
            <person name="Teshima H."/>
            <person name="Xu Y."/>
            <person name="Chain P."/>
            <person name="Chen A."/>
            <person name="Krypides N."/>
            <person name="Mavromatis K."/>
            <person name="Markowitz V."/>
            <person name="Szeto E."/>
            <person name="Ivanova N."/>
            <person name="Mikhailova N."/>
            <person name="Ovchinnikova G."/>
            <person name="Pagani I."/>
            <person name="Pati A."/>
            <person name="Goodwin L."/>
            <person name="Peters L."/>
            <person name="Pitluck S."/>
            <person name="Woyke T."/>
            <person name="Kerfeld C."/>
        </authorList>
    </citation>
    <scope>NUCLEOTIDE SEQUENCE [LARGE SCALE GENOMIC DNA]</scope>
    <source>
        <strain evidence="1 2">PCC 9333</strain>
    </source>
</reference>
<evidence type="ECO:0008006" key="3">
    <source>
        <dbReference type="Google" id="ProtNLM"/>
    </source>
</evidence>
<dbReference type="HOGENOM" id="CLU_047254_1_1_3"/>
<dbReference type="KEGG" id="cep:Cri9333_0272"/>
<dbReference type="Proteomes" id="UP000010472">
    <property type="component" value="Chromosome"/>
</dbReference>
<dbReference type="PATRIC" id="fig|1173022.3.peg.293"/>
<protein>
    <recommendedName>
        <fullName evidence="3">ISKra4 family transposase</fullName>
    </recommendedName>
</protein>
<dbReference type="OrthoDB" id="53863at2"/>
<evidence type="ECO:0000313" key="1">
    <source>
        <dbReference type="EMBL" id="AFZ11260.1"/>
    </source>
</evidence>
<accession>K9VVP7</accession>
<organism evidence="1 2">
    <name type="scientific">Crinalium epipsammum PCC 9333</name>
    <dbReference type="NCBI Taxonomy" id="1173022"/>
    <lineage>
        <taxon>Bacteria</taxon>
        <taxon>Bacillati</taxon>
        <taxon>Cyanobacteriota</taxon>
        <taxon>Cyanophyceae</taxon>
        <taxon>Gomontiellales</taxon>
        <taxon>Gomontiellaceae</taxon>
        <taxon>Crinalium</taxon>
    </lineage>
</organism>
<dbReference type="AlphaFoldDB" id="K9VVP7"/>
<keyword evidence="2" id="KW-1185">Reference proteome</keyword>
<dbReference type="RefSeq" id="WP_015201402.1">
    <property type="nucleotide sequence ID" value="NC_019753.1"/>
</dbReference>
<evidence type="ECO:0000313" key="2">
    <source>
        <dbReference type="Proteomes" id="UP000010472"/>
    </source>
</evidence>
<dbReference type="EMBL" id="CP003620">
    <property type="protein sequence ID" value="AFZ11260.1"/>
    <property type="molecule type" value="Genomic_DNA"/>
</dbReference>
<gene>
    <name evidence="1" type="ORF">Cri9333_0272</name>
</gene>
<proteinExistence type="predicted"/>
<dbReference type="NCBIfam" id="NF033572">
    <property type="entry name" value="transpos_ISKra4"/>
    <property type="match status" value="1"/>
</dbReference>
<dbReference type="STRING" id="1173022.Cri9333_0272"/>